<proteinExistence type="predicted"/>
<protein>
    <submittedName>
        <fullName evidence="2">DUF4321 domain-containing protein</fullName>
    </submittedName>
</protein>
<feature type="transmembrane region" description="Helical" evidence="1">
    <location>
        <begin position="54"/>
        <end position="79"/>
    </location>
</feature>
<dbReference type="Pfam" id="PF14209">
    <property type="entry name" value="DUF4321"/>
    <property type="match status" value="1"/>
</dbReference>
<comment type="caution">
    <text evidence="2">The sequence shown here is derived from an EMBL/GenBank/DDBJ whole genome shotgun (WGS) entry which is preliminary data.</text>
</comment>
<dbReference type="EMBL" id="JARYZI010000005">
    <property type="protein sequence ID" value="MDH8678353.1"/>
    <property type="molecule type" value="Genomic_DNA"/>
</dbReference>
<evidence type="ECO:0000256" key="1">
    <source>
        <dbReference type="SAM" id="Phobius"/>
    </source>
</evidence>
<reference evidence="2 3" key="1">
    <citation type="submission" date="2023-04" db="EMBL/GenBank/DDBJ databases">
        <title>Fusibacter bizertensis strain WBS, isolated from littoral bottom sediments of the Arctic seas - biochemical and genomic analysis.</title>
        <authorList>
            <person name="Brioukhanov A.L."/>
        </authorList>
    </citation>
    <scope>NUCLEOTIDE SEQUENCE [LARGE SCALE GENOMIC DNA]</scope>
    <source>
        <strain evidence="2 3">WBS</strain>
    </source>
</reference>
<organism evidence="2 3">
    <name type="scientific">Fusibacter bizertensis</name>
    <dbReference type="NCBI Taxonomy" id="1488331"/>
    <lineage>
        <taxon>Bacteria</taxon>
        <taxon>Bacillati</taxon>
        <taxon>Bacillota</taxon>
        <taxon>Clostridia</taxon>
        <taxon>Eubacteriales</taxon>
        <taxon>Eubacteriales Family XII. Incertae Sedis</taxon>
        <taxon>Fusibacter</taxon>
    </lineage>
</organism>
<evidence type="ECO:0000313" key="3">
    <source>
        <dbReference type="Proteomes" id="UP001158045"/>
    </source>
</evidence>
<keyword evidence="1" id="KW-1133">Transmembrane helix</keyword>
<gene>
    <name evidence="2" type="ORF">QE109_09360</name>
</gene>
<sequence length="82" mass="8643">MRVKSNDSIVLLVLILVGAIFGSLIGAALGDVLPILNFGKSIGVDPFVVDLNVVIITFGFKLSLNLAGIIGIVTAFIIYKKL</sequence>
<dbReference type="InterPro" id="IPR025470">
    <property type="entry name" value="DUF4321"/>
</dbReference>
<dbReference type="RefSeq" id="WP_281094195.1">
    <property type="nucleotide sequence ID" value="NZ_JARYZI010000005.1"/>
</dbReference>
<keyword evidence="1" id="KW-0472">Membrane</keyword>
<accession>A0ABT6ND49</accession>
<keyword evidence="1" id="KW-0812">Transmembrane</keyword>
<name>A0ABT6ND49_9FIRM</name>
<keyword evidence="3" id="KW-1185">Reference proteome</keyword>
<evidence type="ECO:0000313" key="2">
    <source>
        <dbReference type="EMBL" id="MDH8678353.1"/>
    </source>
</evidence>
<dbReference type="Proteomes" id="UP001158045">
    <property type="component" value="Unassembled WGS sequence"/>
</dbReference>